<dbReference type="AlphaFoldDB" id="R4Z7Q5"/>
<keyword evidence="2" id="KW-0203">Cytokinin biosynthesis</keyword>
<comment type="catalytic activity">
    <reaction evidence="2">
        <text>N(6)-(dimethylallyl)adenosine 5'-phosphate + H2O = N(6)-dimethylallyladenine + D-ribose 5-phosphate</text>
        <dbReference type="Rhea" id="RHEA:48560"/>
        <dbReference type="ChEBI" id="CHEBI:15377"/>
        <dbReference type="ChEBI" id="CHEBI:17660"/>
        <dbReference type="ChEBI" id="CHEBI:57526"/>
        <dbReference type="ChEBI" id="CHEBI:78346"/>
        <dbReference type="EC" id="3.2.2.n1"/>
    </reaction>
</comment>
<protein>
    <recommendedName>
        <fullName evidence="2">Cytokinin riboside 5'-monophosphate phosphoribohydrolase</fullName>
        <ecNumber evidence="2">3.2.2.n1</ecNumber>
    </recommendedName>
</protein>
<dbReference type="InterPro" id="IPR005269">
    <property type="entry name" value="LOG"/>
</dbReference>
<dbReference type="PANTHER" id="PTHR31223">
    <property type="entry name" value="LOG FAMILY PROTEIN YJL055W"/>
    <property type="match status" value="1"/>
</dbReference>
<comment type="similarity">
    <text evidence="1 2">Belongs to the LOG family.</text>
</comment>
<comment type="caution">
    <text evidence="3">The sequence shown here is derived from an EMBL/GenBank/DDBJ whole genome shotgun (WGS) entry which is preliminary data.</text>
</comment>
<dbReference type="Pfam" id="PF03641">
    <property type="entry name" value="Lysine_decarbox"/>
    <property type="match status" value="1"/>
</dbReference>
<dbReference type="PANTHER" id="PTHR31223:SF70">
    <property type="entry name" value="LOG FAMILY PROTEIN YJL055W"/>
    <property type="match status" value="1"/>
</dbReference>
<dbReference type="Proteomes" id="UP000018291">
    <property type="component" value="Unassembled WGS sequence"/>
</dbReference>
<organism evidence="3 4">
    <name type="scientific">Candidatus Neomicrothrix parvicella RN1</name>
    <dbReference type="NCBI Taxonomy" id="1229780"/>
    <lineage>
        <taxon>Bacteria</taxon>
        <taxon>Bacillati</taxon>
        <taxon>Actinomycetota</taxon>
        <taxon>Acidimicrobiia</taxon>
        <taxon>Acidimicrobiales</taxon>
        <taxon>Microthrixaceae</taxon>
        <taxon>Candidatus Neomicrothrix</taxon>
    </lineage>
</organism>
<comment type="catalytic activity">
    <reaction evidence="2">
        <text>9-ribosyl-trans-zeatin 5'-phosphate + H2O = trans-zeatin + D-ribose 5-phosphate</text>
        <dbReference type="Rhea" id="RHEA:48564"/>
        <dbReference type="ChEBI" id="CHEBI:15377"/>
        <dbReference type="ChEBI" id="CHEBI:16522"/>
        <dbReference type="ChEBI" id="CHEBI:78346"/>
        <dbReference type="ChEBI" id="CHEBI:87947"/>
        <dbReference type="EC" id="3.2.2.n1"/>
    </reaction>
</comment>
<keyword evidence="2" id="KW-0378">Hydrolase</keyword>
<dbReference type="EC" id="3.2.2.n1" evidence="2"/>
<dbReference type="HOGENOM" id="CLU_058336_4_2_11"/>
<evidence type="ECO:0000313" key="3">
    <source>
        <dbReference type="EMBL" id="CCM65917.1"/>
    </source>
</evidence>
<dbReference type="InterPro" id="IPR031100">
    <property type="entry name" value="LOG_fam"/>
</dbReference>
<dbReference type="eggNOG" id="COG1611">
    <property type="taxonomic scope" value="Bacteria"/>
</dbReference>
<dbReference type="GO" id="GO:0005829">
    <property type="term" value="C:cytosol"/>
    <property type="evidence" value="ECO:0007669"/>
    <property type="project" value="TreeGrafter"/>
</dbReference>
<dbReference type="EMBL" id="CANL01000080">
    <property type="protein sequence ID" value="CCM65917.1"/>
    <property type="molecule type" value="Genomic_DNA"/>
</dbReference>
<keyword evidence="4" id="KW-1185">Reference proteome</keyword>
<dbReference type="SUPFAM" id="SSF102405">
    <property type="entry name" value="MCP/YpsA-like"/>
    <property type="match status" value="1"/>
</dbReference>
<sequence length="199" mass="21150">MQSTAKNICVFCGSSTGNDPSYLRAAAALGEAIAQCGHRLIFGGGHVGLMGVVADAVMRGGSEAIGVMTEQLVEREVAHQGLTELDVQPTMHRRKARMAELADGVVVLPGGFGTLDEAFELLTWNQLGLVSAPVVFLDVNEFFRPLFEFIAHSAATGFVKAHQEAFAQRTNNPETAVRLATGHAPGQHLQADGNRVPQS</sequence>
<dbReference type="GO" id="GO:0102682">
    <property type="term" value="F:cytokinin riboside 5'-monophosphate phosphoribohydrolase activity"/>
    <property type="evidence" value="ECO:0007669"/>
    <property type="project" value="RHEA"/>
</dbReference>
<dbReference type="RefSeq" id="WP_012231160.1">
    <property type="nucleotide sequence ID" value="NZ_HG422565.1"/>
</dbReference>
<dbReference type="STRING" id="1229780.BN381_810020"/>
<proteinExistence type="inferred from homology"/>
<dbReference type="GO" id="GO:0009691">
    <property type="term" value="P:cytokinin biosynthetic process"/>
    <property type="evidence" value="ECO:0007669"/>
    <property type="project" value="UniProtKB-UniRule"/>
</dbReference>
<dbReference type="NCBIfam" id="TIGR00730">
    <property type="entry name" value="Rossman fold protein, TIGR00730 family"/>
    <property type="match status" value="1"/>
</dbReference>
<accession>R4Z7Q5</accession>
<evidence type="ECO:0000313" key="4">
    <source>
        <dbReference type="Proteomes" id="UP000018291"/>
    </source>
</evidence>
<dbReference type="Gene3D" id="3.40.50.450">
    <property type="match status" value="1"/>
</dbReference>
<evidence type="ECO:0000256" key="2">
    <source>
        <dbReference type="RuleBase" id="RU363015"/>
    </source>
</evidence>
<evidence type="ECO:0000256" key="1">
    <source>
        <dbReference type="ARBA" id="ARBA00006763"/>
    </source>
</evidence>
<name>R4Z7Q5_9ACTN</name>
<gene>
    <name evidence="3" type="primary">yvdD</name>
    <name evidence="3" type="ORF">BN381_810020</name>
</gene>
<reference evidence="3 4" key="1">
    <citation type="journal article" date="2013" name="ISME J.">
        <title>Metabolic model for the filamentous 'Candidatus Microthrix parvicella' based on genomic and metagenomic analyses.</title>
        <authorList>
            <person name="Jon McIlroy S."/>
            <person name="Kristiansen R."/>
            <person name="Albertsen M."/>
            <person name="Michael Karst S."/>
            <person name="Rossetti S."/>
            <person name="Lund Nielsen J."/>
            <person name="Tandoi V."/>
            <person name="James Seviour R."/>
            <person name="Nielsen P.H."/>
        </authorList>
    </citation>
    <scope>NUCLEOTIDE SEQUENCE [LARGE SCALE GENOMIC DNA]</scope>
    <source>
        <strain evidence="3 4">RN1</strain>
    </source>
</reference>
<dbReference type="OrthoDB" id="9801098at2"/>